<dbReference type="InterPro" id="IPR046342">
    <property type="entry name" value="CBS_dom_sf"/>
</dbReference>
<dbReference type="SUPFAM" id="SSF81301">
    <property type="entry name" value="Nucleotidyltransferase"/>
    <property type="match status" value="1"/>
</dbReference>
<dbReference type="EMBL" id="JACIJS010000005">
    <property type="protein sequence ID" value="MBB5515889.1"/>
    <property type="molecule type" value="Genomic_DNA"/>
</dbReference>
<dbReference type="Pfam" id="PF00027">
    <property type="entry name" value="cNMP_binding"/>
    <property type="match status" value="1"/>
</dbReference>
<dbReference type="SUPFAM" id="SSF51206">
    <property type="entry name" value="cAMP-binding domain-like"/>
    <property type="match status" value="1"/>
</dbReference>
<dbReference type="GO" id="GO:0008773">
    <property type="term" value="F:[protein-PII] uridylyltransferase activity"/>
    <property type="evidence" value="ECO:0007669"/>
    <property type="project" value="InterPro"/>
</dbReference>
<proteinExistence type="predicted"/>
<organism evidence="5 6">
    <name type="scientific">Rubricella aquisinus</name>
    <dbReference type="NCBI Taxonomy" id="2028108"/>
    <lineage>
        <taxon>Bacteria</taxon>
        <taxon>Pseudomonadati</taxon>
        <taxon>Pseudomonadota</taxon>
        <taxon>Alphaproteobacteria</taxon>
        <taxon>Rhodobacterales</taxon>
        <taxon>Paracoccaceae</taxon>
        <taxon>Rubricella</taxon>
    </lineage>
</organism>
<dbReference type="InterPro" id="IPR018490">
    <property type="entry name" value="cNMP-bd_dom_sf"/>
</dbReference>
<dbReference type="InterPro" id="IPR051462">
    <property type="entry name" value="CBS_domain-containing"/>
</dbReference>
<dbReference type="InterPro" id="IPR043519">
    <property type="entry name" value="NT_sf"/>
</dbReference>
<sequence length="605" mass="65591">MIDHAAISRFLGSHHPYDALEEDTRAGVIGVLDQRIIPAGDEIYRFGAPLDGLYLIHEGGVEITDADGTVLSELGPGNSFGERGLLRDGAARTGARATERTRLFVLPAPMFHTLMAEAGPFARFFERGRARVAAPKGPGSLPLSDLMTPDPVTLPPETTVRAAARHMAEARISCVLVGTPAKVQGILTTRDLTARVIAEDRAANTPLVAVMTPDPLTLPETDFGRDALTLMTERHISHVPISRKGRIVGIVTQTDLIAAQSLSSAGLAGRIARAADAAGMVSSVVEIRPLLASLTGAERHDMVTRQITDIADAATRRLLTLAEAKLGTPPVPYLWLACGSQGRREQTGVSDQDNCLILDDAAKPEHDAYFKALAQFVSDGLDRVGYFYCPGDMMATADRWRQPRRVWRDYFARWIAEPGPEAQMLASVMFDLRPIGGAVELFDSLQAEVLEQAAQNSIFLSHLVSNALKHTTPLGLFRGFATIRSGEHRRAIDLKHNGVVPVVDLARVYALMGRMPEVNTRARLERAVEDRIISPSGGRDLLDAYDLIAEVRLAHQAKQIKAGEAPGNYLEPATLSDLERSHLRDAFVVVKTMQSALGQGRAMLG</sequence>
<dbReference type="SMART" id="SM00100">
    <property type="entry name" value="cNMP"/>
    <property type="match status" value="1"/>
</dbReference>
<name>A0A840WLF9_9RHOB</name>
<dbReference type="AlphaFoldDB" id="A0A840WLF9"/>
<evidence type="ECO:0000313" key="6">
    <source>
        <dbReference type="Proteomes" id="UP000553766"/>
    </source>
</evidence>
<feature type="domain" description="CBS" evidence="4">
    <location>
        <begin position="211"/>
        <end position="267"/>
    </location>
</feature>
<feature type="domain" description="Cyclic nucleotide-binding" evidence="3">
    <location>
        <begin position="16"/>
        <end position="115"/>
    </location>
</feature>
<dbReference type="Pfam" id="PF10335">
    <property type="entry name" value="DUF294_C"/>
    <property type="match status" value="1"/>
</dbReference>
<dbReference type="InterPro" id="IPR014710">
    <property type="entry name" value="RmlC-like_jellyroll"/>
</dbReference>
<comment type="caution">
    <text evidence="5">The sequence shown here is derived from an EMBL/GenBank/DDBJ whole genome shotgun (WGS) entry which is preliminary data.</text>
</comment>
<dbReference type="PROSITE" id="PS50042">
    <property type="entry name" value="CNMP_BINDING_3"/>
    <property type="match status" value="1"/>
</dbReference>
<evidence type="ECO:0000259" key="4">
    <source>
        <dbReference type="PROSITE" id="PS51371"/>
    </source>
</evidence>
<dbReference type="Gene3D" id="2.60.120.10">
    <property type="entry name" value="Jelly Rolls"/>
    <property type="match status" value="1"/>
</dbReference>
<dbReference type="RefSeq" id="WP_184010984.1">
    <property type="nucleotide sequence ID" value="NZ_JACIJS010000005.1"/>
</dbReference>
<keyword evidence="2" id="KW-0129">CBS domain</keyword>
<dbReference type="Gene3D" id="3.10.580.10">
    <property type="entry name" value="CBS-domain"/>
    <property type="match status" value="1"/>
</dbReference>
<evidence type="ECO:0000256" key="1">
    <source>
        <dbReference type="ARBA" id="ARBA00022737"/>
    </source>
</evidence>
<evidence type="ECO:0000259" key="3">
    <source>
        <dbReference type="PROSITE" id="PS50042"/>
    </source>
</evidence>
<dbReference type="InterPro" id="IPR005105">
    <property type="entry name" value="GlnD_Uridyltrans_N"/>
</dbReference>
<dbReference type="Gene3D" id="3.30.460.10">
    <property type="entry name" value="Beta Polymerase, domain 2"/>
    <property type="match status" value="1"/>
</dbReference>
<keyword evidence="6" id="KW-1185">Reference proteome</keyword>
<evidence type="ECO:0000256" key="2">
    <source>
        <dbReference type="PROSITE-ProRule" id="PRU00703"/>
    </source>
</evidence>
<accession>A0A840WLF9</accession>
<dbReference type="InterPro" id="IPR000644">
    <property type="entry name" value="CBS_dom"/>
</dbReference>
<dbReference type="PANTHER" id="PTHR48108">
    <property type="entry name" value="CBS DOMAIN-CONTAINING PROTEIN CBSX2, CHLOROPLASTIC"/>
    <property type="match status" value="1"/>
</dbReference>
<gene>
    <name evidence="5" type="ORF">FHS89_001909</name>
</gene>
<reference evidence="5 6" key="1">
    <citation type="submission" date="2020-08" db="EMBL/GenBank/DDBJ databases">
        <title>Genomic Encyclopedia of Type Strains, Phase IV (KMG-IV): sequencing the most valuable type-strain genomes for metagenomic binning, comparative biology and taxonomic classification.</title>
        <authorList>
            <person name="Goeker M."/>
        </authorList>
    </citation>
    <scope>NUCLEOTIDE SEQUENCE [LARGE SCALE GENOMIC DNA]</scope>
    <source>
        <strain evidence="5 6">DSM 103377</strain>
    </source>
</reference>
<dbReference type="CDD" id="cd00038">
    <property type="entry name" value="CAP_ED"/>
    <property type="match status" value="1"/>
</dbReference>
<keyword evidence="1" id="KW-0677">Repeat</keyword>
<dbReference type="CDD" id="cd05401">
    <property type="entry name" value="NT_GlnE_GlnD_like"/>
    <property type="match status" value="1"/>
</dbReference>
<dbReference type="SMART" id="SM00116">
    <property type="entry name" value="CBS"/>
    <property type="match status" value="2"/>
</dbReference>
<dbReference type="Pfam" id="PF03445">
    <property type="entry name" value="DUF294"/>
    <property type="match status" value="1"/>
</dbReference>
<dbReference type="PROSITE" id="PS51371">
    <property type="entry name" value="CBS"/>
    <property type="match status" value="2"/>
</dbReference>
<evidence type="ECO:0000313" key="5">
    <source>
        <dbReference type="EMBL" id="MBB5515889.1"/>
    </source>
</evidence>
<dbReference type="PANTHER" id="PTHR48108:SF26">
    <property type="entry name" value="CBS DOMAIN-CONTAINING PROTEIN DDB_G0289609"/>
    <property type="match status" value="1"/>
</dbReference>
<dbReference type="Proteomes" id="UP000553766">
    <property type="component" value="Unassembled WGS sequence"/>
</dbReference>
<dbReference type="CDD" id="cd04587">
    <property type="entry name" value="CBS_pair_CAP-ED_NT_Pol-beta-like_DUF294_assoc"/>
    <property type="match status" value="1"/>
</dbReference>
<feature type="domain" description="CBS" evidence="4">
    <location>
        <begin position="147"/>
        <end position="203"/>
    </location>
</feature>
<dbReference type="InterPro" id="IPR000595">
    <property type="entry name" value="cNMP-bd_dom"/>
</dbReference>
<protein>
    <submittedName>
        <fullName evidence="5">CBS domain-containing protein</fullName>
    </submittedName>
</protein>
<dbReference type="Pfam" id="PF00571">
    <property type="entry name" value="CBS"/>
    <property type="match status" value="2"/>
</dbReference>
<dbReference type="SUPFAM" id="SSF54631">
    <property type="entry name" value="CBS-domain pair"/>
    <property type="match status" value="1"/>
</dbReference>
<dbReference type="InterPro" id="IPR018821">
    <property type="entry name" value="DUF294_put_nucleoTrafse_sb-bd"/>
</dbReference>